<protein>
    <submittedName>
        <fullName evidence="1">Uncharacterized protein</fullName>
    </submittedName>
</protein>
<dbReference type="AlphaFoldDB" id="A0A9Q3GNF6"/>
<dbReference type="EMBL" id="AVOT02003590">
    <property type="protein sequence ID" value="MBW0473951.1"/>
    <property type="molecule type" value="Genomic_DNA"/>
</dbReference>
<comment type="caution">
    <text evidence="1">The sequence shown here is derived from an EMBL/GenBank/DDBJ whole genome shotgun (WGS) entry which is preliminary data.</text>
</comment>
<organism evidence="1 2">
    <name type="scientific">Austropuccinia psidii MF-1</name>
    <dbReference type="NCBI Taxonomy" id="1389203"/>
    <lineage>
        <taxon>Eukaryota</taxon>
        <taxon>Fungi</taxon>
        <taxon>Dikarya</taxon>
        <taxon>Basidiomycota</taxon>
        <taxon>Pucciniomycotina</taxon>
        <taxon>Pucciniomycetes</taxon>
        <taxon>Pucciniales</taxon>
        <taxon>Sphaerophragmiaceae</taxon>
        <taxon>Austropuccinia</taxon>
    </lineage>
</organism>
<dbReference type="Proteomes" id="UP000765509">
    <property type="component" value="Unassembled WGS sequence"/>
</dbReference>
<evidence type="ECO:0000313" key="1">
    <source>
        <dbReference type="EMBL" id="MBW0473951.1"/>
    </source>
</evidence>
<proteinExistence type="predicted"/>
<keyword evidence="2" id="KW-1185">Reference proteome</keyword>
<gene>
    <name evidence="1" type="ORF">O181_013666</name>
</gene>
<reference evidence="1" key="1">
    <citation type="submission" date="2021-03" db="EMBL/GenBank/DDBJ databases">
        <title>Draft genome sequence of rust myrtle Austropuccinia psidii MF-1, a brazilian biotype.</title>
        <authorList>
            <person name="Quecine M.C."/>
            <person name="Pachon D.M.R."/>
            <person name="Bonatelli M.L."/>
            <person name="Correr F.H."/>
            <person name="Franceschini L.M."/>
            <person name="Leite T.F."/>
            <person name="Margarido G.R.A."/>
            <person name="Almeida C.A."/>
            <person name="Ferrarezi J.A."/>
            <person name="Labate C.A."/>
        </authorList>
    </citation>
    <scope>NUCLEOTIDE SEQUENCE</scope>
    <source>
        <strain evidence="1">MF-1</strain>
    </source>
</reference>
<sequence>MPPRRTTNNLGIGQPENASDDLLQLLNAISSLVDKVNELQIDQENQKQIKSRIGNTLANSNTLNPVQRQFWEDP</sequence>
<accession>A0A9Q3GNF6</accession>
<name>A0A9Q3GNF6_9BASI</name>
<evidence type="ECO:0000313" key="2">
    <source>
        <dbReference type="Proteomes" id="UP000765509"/>
    </source>
</evidence>